<feature type="compositionally biased region" description="Gly residues" evidence="1">
    <location>
        <begin position="270"/>
        <end position="281"/>
    </location>
</feature>
<feature type="region of interest" description="Disordered" evidence="1">
    <location>
        <begin position="258"/>
        <end position="316"/>
    </location>
</feature>
<dbReference type="CDD" id="cd00198">
    <property type="entry name" value="vWFA"/>
    <property type="match status" value="1"/>
</dbReference>
<dbReference type="STRING" id="1802335.A3G59_00025"/>
<evidence type="ECO:0000259" key="2">
    <source>
        <dbReference type="PROSITE" id="PS50234"/>
    </source>
</evidence>
<accession>A0A1G2P6G5</accession>
<feature type="domain" description="VWFA" evidence="2">
    <location>
        <begin position="462"/>
        <end position="660"/>
    </location>
</feature>
<dbReference type="InterPro" id="IPR002035">
    <property type="entry name" value="VWF_A"/>
</dbReference>
<evidence type="ECO:0000256" key="1">
    <source>
        <dbReference type="SAM" id="MobiDB-lite"/>
    </source>
</evidence>
<dbReference type="PROSITE" id="PS50234">
    <property type="entry name" value="VWFA"/>
    <property type="match status" value="1"/>
</dbReference>
<dbReference type="Gene3D" id="3.40.50.410">
    <property type="entry name" value="von Willebrand factor, type A domain"/>
    <property type="match status" value="1"/>
</dbReference>
<evidence type="ECO:0000313" key="3">
    <source>
        <dbReference type="EMBL" id="OHA43928.1"/>
    </source>
</evidence>
<proteinExistence type="predicted"/>
<evidence type="ECO:0000313" key="4">
    <source>
        <dbReference type="Proteomes" id="UP000176881"/>
    </source>
</evidence>
<protein>
    <recommendedName>
        <fullName evidence="2">VWFA domain-containing protein</fullName>
    </recommendedName>
</protein>
<dbReference type="AlphaFoldDB" id="A0A1G2P6G5"/>
<dbReference type="Proteomes" id="UP000176881">
    <property type="component" value="Unassembled WGS sequence"/>
</dbReference>
<feature type="compositionally biased region" description="Basic and acidic residues" evidence="1">
    <location>
        <begin position="300"/>
        <end position="316"/>
    </location>
</feature>
<dbReference type="InterPro" id="IPR036465">
    <property type="entry name" value="vWFA_dom_sf"/>
</dbReference>
<dbReference type="SUPFAM" id="SSF53300">
    <property type="entry name" value="vWA-like"/>
    <property type="match status" value="1"/>
</dbReference>
<sequence length="663" mass="73797">MGNLEVMMAKSGEQGGEPNPHESGVELTDEERNFHEEAVRFVEAHRDYLENYARGAVHFEAAPAGLNTFAFNLETNTIYVHGRFYHDRGLSNEKTAFALSHEAEHFLEKKALLSEPDGARKFGRYLRQIKMSKAYGLMDNCVADVRENRAVVAKTSKETADIERDLYKKDLFAEKDFANEPKHVQFCDALLRESRVPDEQCQVSAEVREKLDALRAMKAGEENFFDLLTNPDTPMSLRLSLQDEYIWPVVKELLEKDLEDEEKKGKGKSGEGGGGEGGHTGGEGENKTPEGQGKPVKGGQGREAKPEGRPDPNDIFKGAYERAKRRGLPEAVPADEVGKSFRRWQEANKESPLDRADREHAERIGVAKTDLQRYRNMAKQLGEIRNPETNMSVVEELRNLFRQIRARRIKKVHPPRYPVEEGEELVDPAQLIAEAKAGNLEPKVWESFEIKEKVGKRFGQVQITFIFDRSGSMDENGGAKKIEQQKAGVLGMEALDEANELYDEEKVNMVEPLEILSEVYSFQADGDDGKPMKRMSKEFSEKERIGVMKKLGTVPGGNTTDFVSLEAIGAEVDADPTLRQKIAKGEIKKIVIVFTDGESGDVSRVQAVLKKLREAGIAVAGVGITESGKAVLNTYAPNASLARNAEDLPVTLGGLLKEHLADV</sequence>
<reference evidence="3 4" key="1">
    <citation type="journal article" date="2016" name="Nat. Commun.">
        <title>Thousands of microbial genomes shed light on interconnected biogeochemical processes in an aquifer system.</title>
        <authorList>
            <person name="Anantharaman K."/>
            <person name="Brown C.T."/>
            <person name="Hug L.A."/>
            <person name="Sharon I."/>
            <person name="Castelle C.J."/>
            <person name="Probst A.J."/>
            <person name="Thomas B.C."/>
            <person name="Singh A."/>
            <person name="Wilkins M.J."/>
            <person name="Karaoz U."/>
            <person name="Brodie E.L."/>
            <person name="Williams K.H."/>
            <person name="Hubbard S.S."/>
            <person name="Banfield J.F."/>
        </authorList>
    </citation>
    <scope>NUCLEOTIDE SEQUENCE [LARGE SCALE GENOMIC DNA]</scope>
</reference>
<comment type="caution">
    <text evidence="3">The sequence shown here is derived from an EMBL/GenBank/DDBJ whole genome shotgun (WGS) entry which is preliminary data.</text>
</comment>
<dbReference type="Pfam" id="PF00092">
    <property type="entry name" value="VWA"/>
    <property type="match status" value="1"/>
</dbReference>
<name>A0A1G2P6G5_9BACT</name>
<gene>
    <name evidence="3" type="ORF">A3G59_00025</name>
</gene>
<dbReference type="EMBL" id="MHSN01000039">
    <property type="protein sequence ID" value="OHA43928.1"/>
    <property type="molecule type" value="Genomic_DNA"/>
</dbReference>
<organism evidence="3 4">
    <name type="scientific">Candidatus Taylorbacteria bacterium RIFCSPLOWO2_12_FULL_47_20</name>
    <dbReference type="NCBI Taxonomy" id="1802335"/>
    <lineage>
        <taxon>Bacteria</taxon>
        <taxon>Candidatus Tayloriibacteriota</taxon>
    </lineage>
</organism>